<dbReference type="Pfam" id="PF26067">
    <property type="entry name" value="DUF8024"/>
    <property type="match status" value="1"/>
</dbReference>
<gene>
    <name evidence="2" type="ORF">DV733_10435</name>
</gene>
<dbReference type="KEGG" id="hsn:DV733_10435"/>
<dbReference type="InterPro" id="IPR058337">
    <property type="entry name" value="DUF8024"/>
</dbReference>
<evidence type="ECO:0000256" key="1">
    <source>
        <dbReference type="SAM" id="Phobius"/>
    </source>
</evidence>
<dbReference type="OrthoDB" id="219167at2157"/>
<keyword evidence="1" id="KW-0472">Membrane</keyword>
<accession>A0A4D6HIS3</accession>
<evidence type="ECO:0000313" key="3">
    <source>
        <dbReference type="Proteomes" id="UP000296706"/>
    </source>
</evidence>
<dbReference type="AlphaFoldDB" id="A0A4D6HIS3"/>
<keyword evidence="1" id="KW-1133">Transmembrane helix</keyword>
<name>A0A4D6HIS3_9EURY</name>
<evidence type="ECO:0000313" key="2">
    <source>
        <dbReference type="EMBL" id="QCC52932.1"/>
    </source>
</evidence>
<reference evidence="2 3" key="1">
    <citation type="journal article" date="2019" name="Nat. Commun.">
        <title>A new type of DNA phosphorothioation-based antiviral system in archaea.</title>
        <authorList>
            <person name="Xiong L."/>
            <person name="Liu S."/>
            <person name="Chen S."/>
            <person name="Xiao Y."/>
            <person name="Zhu B."/>
            <person name="Gao Y."/>
            <person name="Zhang Y."/>
            <person name="Chen B."/>
            <person name="Luo J."/>
            <person name="Deng Z."/>
            <person name="Chen X."/>
            <person name="Wang L."/>
            <person name="Chen S."/>
        </authorList>
    </citation>
    <scope>NUCLEOTIDE SEQUENCE [LARGE SCALE GENOMIC DNA]</scope>
    <source>
        <strain evidence="2 3">CBA1105</strain>
    </source>
</reference>
<dbReference type="Proteomes" id="UP000296706">
    <property type="component" value="Chromosome"/>
</dbReference>
<proteinExistence type="predicted"/>
<feature type="transmembrane region" description="Helical" evidence="1">
    <location>
        <begin position="20"/>
        <end position="49"/>
    </location>
</feature>
<evidence type="ECO:0008006" key="4">
    <source>
        <dbReference type="Google" id="ProtNLM"/>
    </source>
</evidence>
<protein>
    <recommendedName>
        <fullName evidence="4">MFS transporter</fullName>
    </recommendedName>
</protein>
<keyword evidence="3" id="KW-1185">Reference proteome</keyword>
<sequence>MADVGPEFLDVATRDPISAVLIAFGALFVFASVGAFGALTLGALVDLLTPSRVGRKPPREAR</sequence>
<dbReference type="EMBL" id="CP031310">
    <property type="protein sequence ID" value="QCC52932.1"/>
    <property type="molecule type" value="Genomic_DNA"/>
</dbReference>
<keyword evidence="1" id="KW-0812">Transmembrane</keyword>
<organism evidence="2 3">
    <name type="scientific">Halapricum salinum</name>
    <dbReference type="NCBI Taxonomy" id="1457250"/>
    <lineage>
        <taxon>Archaea</taxon>
        <taxon>Methanobacteriati</taxon>
        <taxon>Methanobacteriota</taxon>
        <taxon>Stenosarchaea group</taxon>
        <taxon>Halobacteria</taxon>
        <taxon>Halobacteriales</taxon>
        <taxon>Haloarculaceae</taxon>
        <taxon>Halapricum</taxon>
    </lineage>
</organism>